<dbReference type="GO" id="GO:0007165">
    <property type="term" value="P:signal transduction"/>
    <property type="evidence" value="ECO:0007669"/>
    <property type="project" value="TreeGrafter"/>
</dbReference>
<dbReference type="GO" id="GO:0004674">
    <property type="term" value="F:protein serine/threonine kinase activity"/>
    <property type="evidence" value="ECO:0007669"/>
    <property type="project" value="UniProtKB-KW"/>
</dbReference>
<name>G0TY45_TRYVY</name>
<dbReference type="Gene3D" id="1.10.510.10">
    <property type="entry name" value="Transferase(Phosphotransferase) domain 1"/>
    <property type="match status" value="1"/>
</dbReference>
<evidence type="ECO:0000256" key="5">
    <source>
        <dbReference type="ARBA" id="ARBA00022777"/>
    </source>
</evidence>
<dbReference type="VEuPathDB" id="TriTrypDB:TvY486_0702270"/>
<dbReference type="PROSITE" id="PS00107">
    <property type="entry name" value="PROTEIN_KINASE_ATP"/>
    <property type="match status" value="1"/>
</dbReference>
<comment type="similarity">
    <text evidence="1">Belongs to the protein kinase superfamily. CMGC Ser/Thr protein kinase family. GSK-3 subfamily.</text>
</comment>
<dbReference type="InterPro" id="IPR039192">
    <property type="entry name" value="STKc_GSK3"/>
</dbReference>
<keyword evidence="6 7" id="KW-0067">ATP-binding</keyword>
<evidence type="ECO:0000256" key="8">
    <source>
        <dbReference type="RuleBase" id="RU000304"/>
    </source>
</evidence>
<dbReference type="InterPro" id="IPR008271">
    <property type="entry name" value="Ser/Thr_kinase_AS"/>
</dbReference>
<dbReference type="InterPro" id="IPR000719">
    <property type="entry name" value="Prot_kinase_dom"/>
</dbReference>
<evidence type="ECO:0000256" key="9">
    <source>
        <dbReference type="SAM" id="MobiDB-lite"/>
    </source>
</evidence>
<organism evidence="11">
    <name type="scientific">Trypanosoma vivax (strain Y486)</name>
    <dbReference type="NCBI Taxonomy" id="1055687"/>
    <lineage>
        <taxon>Eukaryota</taxon>
        <taxon>Discoba</taxon>
        <taxon>Euglenozoa</taxon>
        <taxon>Kinetoplastea</taxon>
        <taxon>Metakinetoplastina</taxon>
        <taxon>Trypanosomatida</taxon>
        <taxon>Trypanosomatidae</taxon>
        <taxon>Trypanosoma</taxon>
        <taxon>Duttonella</taxon>
    </lineage>
</organism>
<evidence type="ECO:0000256" key="2">
    <source>
        <dbReference type="ARBA" id="ARBA00022527"/>
    </source>
</evidence>
<evidence type="ECO:0000256" key="4">
    <source>
        <dbReference type="ARBA" id="ARBA00022741"/>
    </source>
</evidence>
<evidence type="ECO:0000256" key="1">
    <source>
        <dbReference type="ARBA" id="ARBA00005527"/>
    </source>
</evidence>
<dbReference type="EC" id="2.7.11.1" evidence="11"/>
<protein>
    <submittedName>
        <fullName evidence="11">Putative glycogen synthase kinase-3 alpha</fullName>
        <ecNumber evidence="11">2.7.11.1</ecNumber>
    </submittedName>
</protein>
<feature type="compositionally biased region" description="Polar residues" evidence="9">
    <location>
        <begin position="1"/>
        <end position="10"/>
    </location>
</feature>
<reference evidence="11" key="1">
    <citation type="journal article" date="2012" name="Proc. Natl. Acad. Sci. U.S.A.">
        <title>Antigenic diversity is generated by distinct evolutionary mechanisms in African trypanosome species.</title>
        <authorList>
            <person name="Jackson A.P."/>
            <person name="Berry A."/>
            <person name="Aslett M."/>
            <person name="Allison H.C."/>
            <person name="Burton P."/>
            <person name="Vavrova-Anderson J."/>
            <person name="Brown R."/>
            <person name="Browne H."/>
            <person name="Corton N."/>
            <person name="Hauser H."/>
            <person name="Gamble J."/>
            <person name="Gilderthorp R."/>
            <person name="Marcello L."/>
            <person name="McQuillan J."/>
            <person name="Otto T.D."/>
            <person name="Quail M.A."/>
            <person name="Sanders M.J."/>
            <person name="van Tonder A."/>
            <person name="Ginger M.L."/>
            <person name="Field M.C."/>
            <person name="Barry J.D."/>
            <person name="Hertz-Fowler C."/>
            <person name="Berriman M."/>
        </authorList>
    </citation>
    <scope>NUCLEOTIDE SEQUENCE</scope>
    <source>
        <strain evidence="11">Y486</strain>
    </source>
</reference>
<dbReference type="GO" id="GO:0005634">
    <property type="term" value="C:nucleus"/>
    <property type="evidence" value="ECO:0007669"/>
    <property type="project" value="TreeGrafter"/>
</dbReference>
<dbReference type="PROSITE" id="PS50011">
    <property type="entry name" value="PROTEIN_KINASE_DOM"/>
    <property type="match status" value="1"/>
</dbReference>
<dbReference type="InterPro" id="IPR011009">
    <property type="entry name" value="Kinase-like_dom_sf"/>
</dbReference>
<dbReference type="PROSITE" id="PS00108">
    <property type="entry name" value="PROTEIN_KINASE_ST"/>
    <property type="match status" value="1"/>
</dbReference>
<dbReference type="GO" id="GO:0005737">
    <property type="term" value="C:cytoplasm"/>
    <property type="evidence" value="ECO:0007669"/>
    <property type="project" value="TreeGrafter"/>
</dbReference>
<dbReference type="GO" id="GO:0005524">
    <property type="term" value="F:ATP binding"/>
    <property type="evidence" value="ECO:0007669"/>
    <property type="project" value="UniProtKB-UniRule"/>
</dbReference>
<dbReference type="PANTHER" id="PTHR24057:SF0">
    <property type="entry name" value="PROTEIN KINASE SHAGGY-RELATED"/>
    <property type="match status" value="1"/>
</dbReference>
<dbReference type="PANTHER" id="PTHR24057">
    <property type="entry name" value="GLYCOGEN SYNTHASE KINASE-3 ALPHA"/>
    <property type="match status" value="1"/>
</dbReference>
<dbReference type="EMBL" id="HE573023">
    <property type="protein sequence ID" value="CCC48890.1"/>
    <property type="molecule type" value="Genomic_DNA"/>
</dbReference>
<keyword evidence="3 11" id="KW-0808">Transferase</keyword>
<feature type="domain" description="Protein kinase" evidence="10">
    <location>
        <begin position="45"/>
        <end position="422"/>
    </location>
</feature>
<dbReference type="FunFam" id="1.10.510.10:FF:000624">
    <property type="entry name" value="Mitogen-activated protein kinase"/>
    <property type="match status" value="1"/>
</dbReference>
<dbReference type="SUPFAM" id="SSF56112">
    <property type="entry name" value="Protein kinase-like (PK-like)"/>
    <property type="match status" value="1"/>
</dbReference>
<dbReference type="InterPro" id="IPR017441">
    <property type="entry name" value="Protein_kinase_ATP_BS"/>
</dbReference>
<keyword evidence="4 7" id="KW-0547">Nucleotide-binding</keyword>
<keyword evidence="5 11" id="KW-0418">Kinase</keyword>
<gene>
    <name evidence="11" type="ORF">TVY486_0702270</name>
</gene>
<dbReference type="Pfam" id="PF00069">
    <property type="entry name" value="Pkinase"/>
    <property type="match status" value="1"/>
</dbReference>
<evidence type="ECO:0000259" key="10">
    <source>
        <dbReference type="PROSITE" id="PS50011"/>
    </source>
</evidence>
<feature type="binding site" evidence="7">
    <location>
        <position position="74"/>
    </location>
    <ligand>
        <name>ATP</name>
        <dbReference type="ChEBI" id="CHEBI:30616"/>
    </ligand>
</feature>
<dbReference type="CDD" id="cd14137">
    <property type="entry name" value="STKc_GSK3"/>
    <property type="match status" value="1"/>
</dbReference>
<evidence type="ECO:0000256" key="6">
    <source>
        <dbReference type="ARBA" id="ARBA00022840"/>
    </source>
</evidence>
<accession>G0TY45</accession>
<evidence type="ECO:0000256" key="3">
    <source>
        <dbReference type="ARBA" id="ARBA00022679"/>
    </source>
</evidence>
<dbReference type="AlphaFoldDB" id="G0TY45"/>
<proteinExistence type="inferred from homology"/>
<keyword evidence="2 8" id="KW-0723">Serine/threonine-protein kinase</keyword>
<sequence length="486" mass="54528">MHTDATSSEEPQFRPVQSREHMPGTSHWPRDSAVPGSLAGELCMYEPQCVIGCGSFGVVIRAKVRDTGKTVAIKRVLIDPRFQPRELVLLRDNLYSSRRRRNTLTASMASHRHCCGDGRSDMGNSGDGTMTNDEADLAGSVGGTTHSSTNASRHPCIVELLDYFCAAGTDRERYLYMVMDHLPLDVRRLQHRYVRELRQRMPLILVRIIMFQLARALTFLHHREICHRDVKPGNVLIDPETGVVKLCDFGSAKVMQPVSAHGPREKNVAYICSRYYRAPELLFGSLYYHCSIDMWSFGCVLVELLCGDIFFKGESTVDQMTEIIKVLGEPTEQELFAMNPQSATALLSTRGPAFSTSSFSNHSTPSNDYLQRYHALRIKSAQWQSILPPGTPQSAIALIGQLLRYTPKERLPAAEVLEHEFFDELFAEDARLPNGAPLPASMFHPSEDESVLLPSWLLARMTAAMENSVRMNEQGRNPLRCTELAK</sequence>
<dbReference type="Gene3D" id="3.30.200.20">
    <property type="entry name" value="Phosphorylase Kinase, domain 1"/>
    <property type="match status" value="1"/>
</dbReference>
<dbReference type="SMART" id="SM00220">
    <property type="entry name" value="S_TKc"/>
    <property type="match status" value="1"/>
</dbReference>
<feature type="region of interest" description="Disordered" evidence="9">
    <location>
        <begin position="1"/>
        <end position="31"/>
    </location>
</feature>
<dbReference type="InterPro" id="IPR050591">
    <property type="entry name" value="GSK-3"/>
</dbReference>
<evidence type="ECO:0000313" key="11">
    <source>
        <dbReference type="EMBL" id="CCC48890.1"/>
    </source>
</evidence>
<evidence type="ECO:0000256" key="7">
    <source>
        <dbReference type="PROSITE-ProRule" id="PRU10141"/>
    </source>
</evidence>
<dbReference type="GO" id="GO:0030154">
    <property type="term" value="P:cell differentiation"/>
    <property type="evidence" value="ECO:0007669"/>
    <property type="project" value="TreeGrafter"/>
</dbReference>